<dbReference type="HAMAP" id="MF_01212">
    <property type="entry name" value="dGTPase_type2"/>
    <property type="match status" value="1"/>
</dbReference>
<dbReference type="InterPro" id="IPR003607">
    <property type="entry name" value="HD/PDEase_dom"/>
</dbReference>
<dbReference type="NCBIfam" id="NF002829">
    <property type="entry name" value="PRK03007.1"/>
    <property type="match status" value="1"/>
</dbReference>
<evidence type="ECO:0000313" key="5">
    <source>
        <dbReference type="Proteomes" id="UP000677913"/>
    </source>
</evidence>
<dbReference type="PROSITE" id="PS51831">
    <property type="entry name" value="HD"/>
    <property type="match status" value="1"/>
</dbReference>
<feature type="domain" description="HD" evidence="3">
    <location>
        <begin position="70"/>
        <end position="217"/>
    </location>
</feature>
<dbReference type="EMBL" id="JAGSXH010000047">
    <property type="protein sequence ID" value="MBS2964327.1"/>
    <property type="molecule type" value="Genomic_DNA"/>
</dbReference>
<evidence type="ECO:0000256" key="2">
    <source>
        <dbReference type="HAMAP-Rule" id="MF_01212"/>
    </source>
</evidence>
<reference evidence="4" key="1">
    <citation type="submission" date="2021-04" db="EMBL/GenBank/DDBJ databases">
        <title>Genome based classification of Actinospica acidithermotolerans sp. nov., an actinobacterium isolated from an Indonesian hot spring.</title>
        <authorList>
            <person name="Kusuma A.B."/>
            <person name="Putra K.E."/>
            <person name="Nafisah S."/>
            <person name="Loh J."/>
            <person name="Nouioui I."/>
            <person name="Goodfellow M."/>
        </authorList>
    </citation>
    <scope>NUCLEOTIDE SEQUENCE</scope>
    <source>
        <strain evidence="4">DSM 45618</strain>
    </source>
</reference>
<keyword evidence="5" id="KW-1185">Reference proteome</keyword>
<dbReference type="GO" id="GO:0006203">
    <property type="term" value="P:dGTP catabolic process"/>
    <property type="evidence" value="ECO:0007669"/>
    <property type="project" value="TreeGrafter"/>
</dbReference>
<dbReference type="AlphaFoldDB" id="A0A8J8BBR2"/>
<dbReference type="NCBIfam" id="TIGR01353">
    <property type="entry name" value="dGTP_triPase"/>
    <property type="match status" value="1"/>
</dbReference>
<dbReference type="InterPro" id="IPR006261">
    <property type="entry name" value="dGTPase"/>
</dbReference>
<dbReference type="InterPro" id="IPR026875">
    <property type="entry name" value="PHydrolase_assoc_dom"/>
</dbReference>
<protein>
    <recommendedName>
        <fullName evidence="2">Deoxyguanosinetriphosphate triphosphohydrolase-like protein</fullName>
    </recommendedName>
</protein>
<dbReference type="Pfam" id="PF01966">
    <property type="entry name" value="HD"/>
    <property type="match status" value="1"/>
</dbReference>
<evidence type="ECO:0000259" key="3">
    <source>
        <dbReference type="PROSITE" id="PS51831"/>
    </source>
</evidence>
<dbReference type="PANTHER" id="PTHR11373">
    <property type="entry name" value="DEOXYNUCLEOSIDE TRIPHOSPHATE TRIPHOSPHOHYDROLASE"/>
    <property type="match status" value="1"/>
</dbReference>
<dbReference type="Pfam" id="PF13286">
    <property type="entry name" value="HD_assoc"/>
    <property type="match status" value="1"/>
</dbReference>
<gene>
    <name evidence="4" type="ORF">KGA66_14800</name>
</gene>
<comment type="similarity">
    <text evidence="2">Belongs to the dGTPase family. Type 2 subfamily.</text>
</comment>
<name>A0A8J8BBR2_9ACTN</name>
<dbReference type="SUPFAM" id="SSF109604">
    <property type="entry name" value="HD-domain/PDEase-like"/>
    <property type="match status" value="1"/>
</dbReference>
<sequence length="419" mass="45891">MTQVITVPGYDQADVERYAVEPASELKRTGGERTPFQRDRARVLHSLALRRLAGKTQVVTPGESDFPRTRLTHSLEVAQIGRELAGSLGADPDLVEAACLAHDLGHPPFGHTGEAALNEVTGAIGGFEGNAQNLRILTRLEAKVVRADGRSAGLNPTRGLLDAATKYPWTRRPGNTKFGAYSDDLPVFSWLRIGAPPDPVKCFEAQIMDWSDDVAYSVHDLEDAIYAGHVDPRILLVEGERAALFERSRGYAPDAEPAELAAALDRLQTLEWWPADYDRSFAAQARLKGAASELIGRFCLAVVRATRSEFGPGPHTRYNAHLVVPRPIRLENAVLKAVAARYVMETEHALALRTQQAALIRELVALLAARPEQLEPPFQAWWSEASDDGARLRVVVDQIASLTDSSARRLHRRLVGSAA</sequence>
<dbReference type="SMART" id="SM00471">
    <property type="entry name" value="HDc"/>
    <property type="match status" value="1"/>
</dbReference>
<evidence type="ECO:0000313" key="4">
    <source>
        <dbReference type="EMBL" id="MBS2964327.1"/>
    </source>
</evidence>
<dbReference type="Proteomes" id="UP000677913">
    <property type="component" value="Unassembled WGS sequence"/>
</dbReference>
<dbReference type="RefSeq" id="WP_211468688.1">
    <property type="nucleotide sequence ID" value="NZ_JAGSXH010000047.1"/>
</dbReference>
<comment type="caution">
    <text evidence="4">The sequence shown here is derived from an EMBL/GenBank/DDBJ whole genome shotgun (WGS) entry which is preliminary data.</text>
</comment>
<evidence type="ECO:0000256" key="1">
    <source>
        <dbReference type="ARBA" id="ARBA00022801"/>
    </source>
</evidence>
<dbReference type="InterPro" id="IPR023023">
    <property type="entry name" value="dNTPase_2"/>
</dbReference>
<organism evidence="4 5">
    <name type="scientific">Actinocrinis puniceicyclus</name>
    <dbReference type="NCBI Taxonomy" id="977794"/>
    <lineage>
        <taxon>Bacteria</taxon>
        <taxon>Bacillati</taxon>
        <taxon>Actinomycetota</taxon>
        <taxon>Actinomycetes</taxon>
        <taxon>Catenulisporales</taxon>
        <taxon>Actinospicaceae</taxon>
        <taxon>Actinocrinis</taxon>
    </lineage>
</organism>
<dbReference type="GO" id="GO:0008832">
    <property type="term" value="F:dGTPase activity"/>
    <property type="evidence" value="ECO:0007669"/>
    <property type="project" value="TreeGrafter"/>
</dbReference>
<dbReference type="InterPro" id="IPR006674">
    <property type="entry name" value="HD_domain"/>
</dbReference>
<dbReference type="InterPro" id="IPR050135">
    <property type="entry name" value="dGTPase-like"/>
</dbReference>
<dbReference type="PANTHER" id="PTHR11373:SF32">
    <property type="entry name" value="DEOXYGUANOSINETRIPHOSPHATE TRIPHOSPHOHYDROLASE"/>
    <property type="match status" value="1"/>
</dbReference>
<keyword evidence="1 2" id="KW-0378">Hydrolase</keyword>
<proteinExistence type="inferred from homology"/>
<dbReference type="CDD" id="cd00077">
    <property type="entry name" value="HDc"/>
    <property type="match status" value="1"/>
</dbReference>
<dbReference type="Gene3D" id="1.10.3210.10">
    <property type="entry name" value="Hypothetical protein af1432"/>
    <property type="match status" value="1"/>
</dbReference>
<accession>A0A8J8BBR2</accession>